<gene>
    <name evidence="2" type="ORF">BJX66DRAFT_161414</name>
</gene>
<evidence type="ECO:0000313" key="2">
    <source>
        <dbReference type="EMBL" id="KAL2782806.1"/>
    </source>
</evidence>
<feature type="signal peptide" evidence="1">
    <location>
        <begin position="1"/>
        <end position="20"/>
    </location>
</feature>
<dbReference type="EMBL" id="JBFTWV010000315">
    <property type="protein sequence ID" value="KAL2782806.1"/>
    <property type="molecule type" value="Genomic_DNA"/>
</dbReference>
<comment type="caution">
    <text evidence="2">The sequence shown here is derived from an EMBL/GenBank/DDBJ whole genome shotgun (WGS) entry which is preliminary data.</text>
</comment>
<protein>
    <submittedName>
        <fullName evidence="2">Uncharacterized protein</fullName>
    </submittedName>
</protein>
<organism evidence="2 3">
    <name type="scientific">Aspergillus keveii</name>
    <dbReference type="NCBI Taxonomy" id="714993"/>
    <lineage>
        <taxon>Eukaryota</taxon>
        <taxon>Fungi</taxon>
        <taxon>Dikarya</taxon>
        <taxon>Ascomycota</taxon>
        <taxon>Pezizomycotina</taxon>
        <taxon>Eurotiomycetes</taxon>
        <taxon>Eurotiomycetidae</taxon>
        <taxon>Eurotiales</taxon>
        <taxon>Aspergillaceae</taxon>
        <taxon>Aspergillus</taxon>
        <taxon>Aspergillus subgen. Nidulantes</taxon>
    </lineage>
</organism>
<accession>A0ABR4FHU0</accession>
<sequence>MKSVLPRFLCLCTAALAVLAKPITPEQDVMAHQDKVPGNNDARYDIVPKEDQIFKIDFLEIAPTPILANRIIFVYLRGNLPKSAKKELALPNEGLIDATLTVSLSAVYADGTHDDEKAYTIPLKTTSFNDLAHLTIRDAGGLQVEYMPSSDTTGILVDYVIPAMFLKSGTWTFKVDARLGDAENTCLFAMSLTQWLEGRL</sequence>
<keyword evidence="3" id="KW-1185">Reference proteome</keyword>
<proteinExistence type="predicted"/>
<name>A0ABR4FHU0_9EURO</name>
<evidence type="ECO:0000256" key="1">
    <source>
        <dbReference type="SAM" id="SignalP"/>
    </source>
</evidence>
<feature type="chain" id="PRO_5046854176" evidence="1">
    <location>
        <begin position="21"/>
        <end position="200"/>
    </location>
</feature>
<dbReference type="Proteomes" id="UP001610563">
    <property type="component" value="Unassembled WGS sequence"/>
</dbReference>
<reference evidence="2 3" key="1">
    <citation type="submission" date="2024-07" db="EMBL/GenBank/DDBJ databases">
        <title>Section-level genome sequencing and comparative genomics of Aspergillus sections Usti and Cavernicolus.</title>
        <authorList>
            <consortium name="Lawrence Berkeley National Laboratory"/>
            <person name="Nybo J.L."/>
            <person name="Vesth T.C."/>
            <person name="Theobald S."/>
            <person name="Frisvad J.C."/>
            <person name="Larsen T.O."/>
            <person name="Kjaerboelling I."/>
            <person name="Rothschild-Mancinelli K."/>
            <person name="Lyhne E.K."/>
            <person name="Kogle M.E."/>
            <person name="Barry K."/>
            <person name="Clum A."/>
            <person name="Na H."/>
            <person name="Ledsgaard L."/>
            <person name="Lin J."/>
            <person name="Lipzen A."/>
            <person name="Kuo A."/>
            <person name="Riley R."/>
            <person name="Mondo S."/>
            <person name="Labutti K."/>
            <person name="Haridas S."/>
            <person name="Pangalinan J."/>
            <person name="Salamov A.A."/>
            <person name="Simmons B.A."/>
            <person name="Magnuson J.K."/>
            <person name="Chen J."/>
            <person name="Drula E."/>
            <person name="Henrissat B."/>
            <person name="Wiebenga A."/>
            <person name="Lubbers R.J."/>
            <person name="Gomes A.C."/>
            <person name="Makela M.R."/>
            <person name="Stajich J."/>
            <person name="Grigoriev I.V."/>
            <person name="Mortensen U.H."/>
            <person name="De Vries R.P."/>
            <person name="Baker S.E."/>
            <person name="Andersen M.R."/>
        </authorList>
    </citation>
    <scope>NUCLEOTIDE SEQUENCE [LARGE SCALE GENOMIC DNA]</scope>
    <source>
        <strain evidence="2 3">CBS 209.92</strain>
    </source>
</reference>
<keyword evidence="1" id="KW-0732">Signal</keyword>
<evidence type="ECO:0000313" key="3">
    <source>
        <dbReference type="Proteomes" id="UP001610563"/>
    </source>
</evidence>